<dbReference type="InterPro" id="IPR006121">
    <property type="entry name" value="HMA_dom"/>
</dbReference>
<keyword evidence="2" id="KW-0479">Metal-binding</keyword>
<organism evidence="8 9">
    <name type="scientific">Citrus x changshan-huyou</name>
    <dbReference type="NCBI Taxonomy" id="2935761"/>
    <lineage>
        <taxon>Eukaryota</taxon>
        <taxon>Viridiplantae</taxon>
        <taxon>Streptophyta</taxon>
        <taxon>Embryophyta</taxon>
        <taxon>Tracheophyta</taxon>
        <taxon>Spermatophyta</taxon>
        <taxon>Magnoliopsida</taxon>
        <taxon>eudicotyledons</taxon>
        <taxon>Gunneridae</taxon>
        <taxon>Pentapetalae</taxon>
        <taxon>rosids</taxon>
        <taxon>malvids</taxon>
        <taxon>Sapindales</taxon>
        <taxon>Rutaceae</taxon>
        <taxon>Aurantioideae</taxon>
        <taxon>Citrus</taxon>
    </lineage>
</organism>
<feature type="compositionally biased region" description="Basic and acidic residues" evidence="6">
    <location>
        <begin position="104"/>
        <end position="113"/>
    </location>
</feature>
<gene>
    <name evidence="8" type="ORF">WN944_020698</name>
</gene>
<dbReference type="Pfam" id="PF00403">
    <property type="entry name" value="HMA"/>
    <property type="match status" value="1"/>
</dbReference>
<protein>
    <recommendedName>
        <fullName evidence="7">HMA domain-containing protein</fullName>
    </recommendedName>
</protein>
<comment type="caution">
    <text evidence="8">The sequence shown here is derived from an EMBL/GenBank/DDBJ whole genome shotgun (WGS) entry which is preliminary data.</text>
</comment>
<evidence type="ECO:0000313" key="8">
    <source>
        <dbReference type="EMBL" id="KAK9189292.1"/>
    </source>
</evidence>
<feature type="region of interest" description="Disordered" evidence="6">
    <location>
        <begin position="104"/>
        <end position="129"/>
    </location>
</feature>
<keyword evidence="4" id="KW-0636">Prenylation</keyword>
<proteinExistence type="inferred from homology"/>
<evidence type="ECO:0000313" key="9">
    <source>
        <dbReference type="Proteomes" id="UP001428341"/>
    </source>
</evidence>
<evidence type="ECO:0000256" key="6">
    <source>
        <dbReference type="SAM" id="MobiDB-lite"/>
    </source>
</evidence>
<evidence type="ECO:0000259" key="7">
    <source>
        <dbReference type="PROSITE" id="PS50846"/>
    </source>
</evidence>
<keyword evidence="9" id="KW-1185">Reference proteome</keyword>
<evidence type="ECO:0000256" key="1">
    <source>
        <dbReference type="ARBA" id="ARBA00022481"/>
    </source>
</evidence>
<dbReference type="PROSITE" id="PS50846">
    <property type="entry name" value="HMA_2"/>
    <property type="match status" value="1"/>
</dbReference>
<sequence length="279" mass="31789">MQHHELPTKNFTLKVDINHCNDCVEKAMNKLKKMDGLHSVKYDTAKEMLKVSGSIDPEILIQKFDKWGRKAELYSFDKDSLHIDNGKCKNCCSSKRKTHGVKIKDFDSSSDSRDDCDEENCDSHAPKKVGKNISWQHPCLMKSSPKEENPMNKQSAKKSKKFFGGWFGKKDEAAKASGNKNTEGIASVKSPAASKWHFPRPSMPAYGVPGPFGYPPPPYGDRRLYHGNQYPPMMFARPIRPYYGYGLMPPPPYGLYQPRPPPRMNPMIHYTSYSDNYYP</sequence>
<dbReference type="Proteomes" id="UP001428341">
    <property type="component" value="Unassembled WGS sequence"/>
</dbReference>
<evidence type="ECO:0000256" key="5">
    <source>
        <dbReference type="ARBA" id="ARBA00024045"/>
    </source>
</evidence>
<feature type="domain" description="HMA" evidence="7">
    <location>
        <begin position="8"/>
        <end position="72"/>
    </location>
</feature>
<keyword evidence="1" id="KW-0488">Methylation</keyword>
<comment type="similarity">
    <text evidence="5">Belongs to the HIPP family.</text>
</comment>
<dbReference type="GO" id="GO:0046872">
    <property type="term" value="F:metal ion binding"/>
    <property type="evidence" value="ECO:0007669"/>
    <property type="project" value="UniProtKB-KW"/>
</dbReference>
<dbReference type="PANTHER" id="PTHR45868">
    <property type="entry name" value="HEAVY METAL-ASSOCIATED ISOPRENYLATED PLANT PROTEIN 33-RELATED"/>
    <property type="match status" value="1"/>
</dbReference>
<evidence type="ECO:0000256" key="2">
    <source>
        <dbReference type="ARBA" id="ARBA00022723"/>
    </source>
</evidence>
<dbReference type="PANTHER" id="PTHR45868:SF74">
    <property type="entry name" value="HEAVY METAL-ASSOCIATED ISOPRENYLATED PLANT PROTEIN 33"/>
    <property type="match status" value="1"/>
</dbReference>
<name>A0AAP0LXM5_9ROSI</name>
<accession>A0AAP0LXM5</accession>
<reference evidence="8 9" key="1">
    <citation type="submission" date="2024-05" db="EMBL/GenBank/DDBJ databases">
        <title>Haplotype-resolved chromosome-level genome assembly of Huyou (Citrus changshanensis).</title>
        <authorList>
            <person name="Miao C."/>
            <person name="Chen W."/>
            <person name="Wu Y."/>
            <person name="Wang L."/>
            <person name="Zhao S."/>
            <person name="Grierson D."/>
            <person name="Xu C."/>
            <person name="Chen K."/>
        </authorList>
    </citation>
    <scope>NUCLEOTIDE SEQUENCE [LARGE SCALE GENOMIC DNA]</scope>
    <source>
        <strain evidence="8">01-14</strain>
        <tissue evidence="8">Leaf</tissue>
    </source>
</reference>
<dbReference type="InterPro" id="IPR036163">
    <property type="entry name" value="HMA_dom_sf"/>
</dbReference>
<keyword evidence="3" id="KW-0449">Lipoprotein</keyword>
<evidence type="ECO:0000256" key="3">
    <source>
        <dbReference type="ARBA" id="ARBA00023288"/>
    </source>
</evidence>
<dbReference type="Gene3D" id="3.30.70.100">
    <property type="match status" value="1"/>
</dbReference>
<dbReference type="EMBL" id="JBCGBO010000007">
    <property type="protein sequence ID" value="KAK9189292.1"/>
    <property type="molecule type" value="Genomic_DNA"/>
</dbReference>
<evidence type="ECO:0000256" key="4">
    <source>
        <dbReference type="ARBA" id="ARBA00023289"/>
    </source>
</evidence>
<dbReference type="SUPFAM" id="SSF55008">
    <property type="entry name" value="HMA, heavy metal-associated domain"/>
    <property type="match status" value="1"/>
</dbReference>
<dbReference type="CDD" id="cd00371">
    <property type="entry name" value="HMA"/>
    <property type="match status" value="1"/>
</dbReference>
<dbReference type="AlphaFoldDB" id="A0AAP0LXM5"/>